<dbReference type="RefSeq" id="WP_259093977.1">
    <property type="nucleotide sequence ID" value="NZ_CP130454.1"/>
</dbReference>
<sequence length="216" mass="24688">MKKREFVDVLWDGERITCLLPLTSPTGRVRVKRSGHPIATRQTELRADDVIEWQIAYRDDKGHLVELGQILWLAKKHGVLNLKEVVALEDFVSAQSRFCDEQFVIVTETSEQEFCGFKLHWRKHPLLRREIGDGTAIEIELRHRQRAVGFQAMVFLLIPASQCDPADIVGRRAKPKEKVAWTPSQDALVTLVKAFAIASRSHRDDMLKLLKALKEG</sequence>
<dbReference type="Proteomes" id="UP001204798">
    <property type="component" value="Unassembled WGS sequence"/>
</dbReference>
<gene>
    <name evidence="1" type="ORF">M2350_000709</name>
</gene>
<organism evidence="1 2">
    <name type="scientific">Candidatus Fervidibacter sacchari</name>
    <dbReference type="NCBI Taxonomy" id="1448929"/>
    <lineage>
        <taxon>Bacteria</taxon>
        <taxon>Candidatus Fervidibacterota</taxon>
        <taxon>Candidatus Fervidibacter</taxon>
    </lineage>
</organism>
<proteinExistence type="predicted"/>
<name>A0ABT2EK47_9BACT</name>
<dbReference type="EMBL" id="JANUCP010000001">
    <property type="protein sequence ID" value="MCS3918312.1"/>
    <property type="molecule type" value="Genomic_DNA"/>
</dbReference>
<reference evidence="1 2" key="1">
    <citation type="submission" date="2022-08" db="EMBL/GenBank/DDBJ databases">
        <title>Bacterial and archaeal communities from various locations to study Microbial Dark Matter (Phase II).</title>
        <authorList>
            <person name="Stepanauskas R."/>
        </authorList>
    </citation>
    <scope>NUCLEOTIDE SEQUENCE [LARGE SCALE GENOMIC DNA]</scope>
    <source>
        <strain evidence="1 2">PD1</strain>
    </source>
</reference>
<accession>A0ABT2EK47</accession>
<evidence type="ECO:0000313" key="2">
    <source>
        <dbReference type="Proteomes" id="UP001204798"/>
    </source>
</evidence>
<comment type="caution">
    <text evidence="1">The sequence shown here is derived from an EMBL/GenBank/DDBJ whole genome shotgun (WGS) entry which is preliminary data.</text>
</comment>
<keyword evidence="2" id="KW-1185">Reference proteome</keyword>
<evidence type="ECO:0008006" key="3">
    <source>
        <dbReference type="Google" id="ProtNLM"/>
    </source>
</evidence>
<protein>
    <recommendedName>
        <fullName evidence="3">R.Pab1 family restriction endonuclease</fullName>
    </recommendedName>
</protein>
<evidence type="ECO:0000313" key="1">
    <source>
        <dbReference type="EMBL" id="MCS3918312.1"/>
    </source>
</evidence>